<keyword evidence="3" id="KW-1185">Reference proteome</keyword>
<evidence type="ECO:0000313" key="2">
    <source>
        <dbReference type="EMBL" id="OQO10434.1"/>
    </source>
</evidence>
<proteinExistence type="predicted"/>
<reference evidence="3" key="1">
    <citation type="submission" date="2017-03" db="EMBL/GenBank/DDBJ databases">
        <title>Genomes of endolithic fungi from Antarctica.</title>
        <authorList>
            <person name="Coleine C."/>
            <person name="Masonjones S."/>
            <person name="Stajich J.E."/>
        </authorList>
    </citation>
    <scope>NUCLEOTIDE SEQUENCE [LARGE SCALE GENOMIC DNA]</scope>
    <source>
        <strain evidence="3">CCFEE 5527</strain>
    </source>
</reference>
<gene>
    <name evidence="2" type="ORF">B0A48_03730</name>
</gene>
<dbReference type="AlphaFoldDB" id="A0A1V8TGN0"/>
<sequence length="275" mass="31004">MDQLPAEDAYSVEDTSKGGILELPPRPKGGCFYRKLHKKDWEASPDAGDTVRWWWHIVGNELWYVLARPSGKFVITQMLILVRRVFKEDPNYQIALRLQEELAKCTPFAGFQSSAIAEHWGTTKQYSDVIWNATFFTEHHDSDDASEKKCISRVLSGLLHGEMKTKPCEGISDEKLLKCYEIDPEDGMLKVKKEYRHGSKGNECNAGFSMTCGKKRLQDPLLTQHAGIECEHAHGLTLEQIRDHNHVYETTVVPDPCPSTAAPGPTGFVTMVKAK</sequence>
<evidence type="ECO:0000313" key="3">
    <source>
        <dbReference type="Proteomes" id="UP000192596"/>
    </source>
</evidence>
<name>A0A1V8TGN0_9PEZI</name>
<feature type="region of interest" description="Disordered" evidence="1">
    <location>
        <begin position="1"/>
        <end position="23"/>
    </location>
</feature>
<accession>A0A1V8TGN0</accession>
<protein>
    <submittedName>
        <fullName evidence="2">Uncharacterized protein</fullName>
    </submittedName>
</protein>
<dbReference type="InParanoid" id="A0A1V8TGN0"/>
<evidence type="ECO:0000256" key="1">
    <source>
        <dbReference type="SAM" id="MobiDB-lite"/>
    </source>
</evidence>
<dbReference type="EMBL" id="NAJO01000008">
    <property type="protein sequence ID" value="OQO10434.1"/>
    <property type="molecule type" value="Genomic_DNA"/>
</dbReference>
<comment type="caution">
    <text evidence="2">The sequence shown here is derived from an EMBL/GenBank/DDBJ whole genome shotgun (WGS) entry which is preliminary data.</text>
</comment>
<dbReference type="Proteomes" id="UP000192596">
    <property type="component" value="Unassembled WGS sequence"/>
</dbReference>
<organism evidence="2 3">
    <name type="scientific">Cryoendolithus antarcticus</name>
    <dbReference type="NCBI Taxonomy" id="1507870"/>
    <lineage>
        <taxon>Eukaryota</taxon>
        <taxon>Fungi</taxon>
        <taxon>Dikarya</taxon>
        <taxon>Ascomycota</taxon>
        <taxon>Pezizomycotina</taxon>
        <taxon>Dothideomycetes</taxon>
        <taxon>Dothideomycetidae</taxon>
        <taxon>Cladosporiales</taxon>
        <taxon>Cladosporiaceae</taxon>
        <taxon>Cryoendolithus</taxon>
    </lineage>
</organism>